<evidence type="ECO:0000256" key="1">
    <source>
        <dbReference type="ARBA" id="ARBA00004613"/>
    </source>
</evidence>
<keyword evidence="3" id="KW-1133">Transmembrane helix</keyword>
<dbReference type="Proteomes" id="UP000267870">
    <property type="component" value="Unassembled WGS sequence"/>
</dbReference>
<evidence type="ECO:0000259" key="4">
    <source>
        <dbReference type="Pfam" id="PF14449"/>
    </source>
</evidence>
<dbReference type="Pfam" id="PF14412">
    <property type="entry name" value="AHH"/>
    <property type="match status" value="1"/>
</dbReference>
<dbReference type="EMBL" id="RJNZ01000015">
    <property type="protein sequence ID" value="RSI90118.1"/>
    <property type="molecule type" value="Genomic_DNA"/>
</dbReference>
<dbReference type="AlphaFoldDB" id="A0A428DB81"/>
<dbReference type="InterPro" id="IPR027797">
    <property type="entry name" value="PT-TG_dom"/>
</dbReference>
<evidence type="ECO:0000256" key="2">
    <source>
        <dbReference type="ARBA" id="ARBA00022525"/>
    </source>
</evidence>
<feature type="domain" description="Pre-toxin TG" evidence="4">
    <location>
        <begin position="266"/>
        <end position="313"/>
    </location>
</feature>
<dbReference type="Pfam" id="PF14449">
    <property type="entry name" value="PT-TG"/>
    <property type="match status" value="1"/>
</dbReference>
<dbReference type="RefSeq" id="WP_185757442.1">
    <property type="nucleotide sequence ID" value="NZ_RJNZ01000015.1"/>
</dbReference>
<protein>
    <recommendedName>
        <fullName evidence="4">Pre-toxin TG domain-containing protein</fullName>
    </recommendedName>
</protein>
<gene>
    <name evidence="5" type="ORF">D8845_08840</name>
</gene>
<accession>A0A428DB81</accession>
<dbReference type="GO" id="GO:0005576">
    <property type="term" value="C:extracellular region"/>
    <property type="evidence" value="ECO:0007669"/>
    <property type="project" value="UniProtKB-SubCell"/>
</dbReference>
<evidence type="ECO:0000313" key="5">
    <source>
        <dbReference type="EMBL" id="RSI90118.1"/>
    </source>
</evidence>
<evidence type="ECO:0000313" key="6">
    <source>
        <dbReference type="Proteomes" id="UP000267870"/>
    </source>
</evidence>
<comment type="caution">
    <text evidence="5">The sequence shown here is derived from an EMBL/GenBank/DDBJ whole genome shotgun (WGS) entry which is preliminary data.</text>
</comment>
<evidence type="ECO:0000256" key="3">
    <source>
        <dbReference type="SAM" id="Phobius"/>
    </source>
</evidence>
<reference evidence="5 6" key="1">
    <citation type="submission" date="2018-11" db="EMBL/GenBank/DDBJ databases">
        <title>Species Designations Belie Phenotypic and Genotypic Heterogeneity in Oral Streptococci.</title>
        <authorList>
            <person name="Velsko I."/>
        </authorList>
    </citation>
    <scope>NUCLEOTIDE SEQUENCE [LARGE SCALE GENOMIC DNA]</scope>
    <source>
        <strain evidence="5 6">BCC55</strain>
    </source>
</reference>
<keyword evidence="3" id="KW-0812">Transmembrane</keyword>
<name>A0A428DB81_STRMT</name>
<dbReference type="InterPro" id="IPR032871">
    <property type="entry name" value="AHH_dom_containing"/>
</dbReference>
<sequence>MTKDVELHSSTWKTMKQALTGLTETASVSSSGYMNYMNPHSGSYGISRGSTGFGKRVEDLVKISEQVQRLIAEKDTDGVVSYSYHDDTSTGQTLQSKLSTLERYAGNVPTYIKDKIDRPFYEAMDKVGAKLEALNIQQYKTTNKVGYKRIESMTDPYGHPVGTKEVVPAEIGIDELYKVDSPYRTALQKSYEEFKKSKDYKEHKLTETEYVQAMHQTRSFEYVSIDDEKSKIEMWRDIALGVGLVVLTIFCPPAGAVAGVALASVDMYSAATGKDWGTGRELDATERTLRGTFALFDLIPAGKYLGTLAKTGKTAGLTAVKSSLKTTLKEGLEQGTKNLDSFKGVLKNAKGLGDNVLSQIKTYGKQLDNLRPSKILSNSAESLSDGLRHADNVLSEAAQNFRLNIGLEPQLADGVLSSGGGKLSHLADNLSAFAKNLDGSVDDVMEAGSKAGTENFRLIPGEPGVVTGGNSTNLGKNMLEEMGIKRSAKWKGYQAQHIIPSEMASHPVIQKMGMNLDDASNGKFLRIPDDTISPMSRHRGYHSTYNDFVKSKLDQIDINLSPEDLQVEVKKLQRNLNVLQSKGLPLYPNQGATQELWERFYNKLD</sequence>
<feature type="transmembrane region" description="Helical" evidence="3">
    <location>
        <begin position="238"/>
        <end position="262"/>
    </location>
</feature>
<keyword evidence="3" id="KW-0472">Membrane</keyword>
<comment type="subcellular location">
    <subcellularLocation>
        <location evidence="1">Secreted</location>
    </subcellularLocation>
</comment>
<organism evidence="5 6">
    <name type="scientific">Streptococcus mitis</name>
    <dbReference type="NCBI Taxonomy" id="28037"/>
    <lineage>
        <taxon>Bacteria</taxon>
        <taxon>Bacillati</taxon>
        <taxon>Bacillota</taxon>
        <taxon>Bacilli</taxon>
        <taxon>Lactobacillales</taxon>
        <taxon>Streptococcaceae</taxon>
        <taxon>Streptococcus</taxon>
        <taxon>Streptococcus mitis group</taxon>
    </lineage>
</organism>
<proteinExistence type="predicted"/>
<keyword evidence="2" id="KW-0964">Secreted</keyword>